<reference evidence="2 3" key="1">
    <citation type="journal article" date="2014" name="PLoS Genet.">
        <title>Phylogenetically driven sequencing of extremely halophilic archaea reveals strategies for static and dynamic osmo-response.</title>
        <authorList>
            <person name="Becker E.A."/>
            <person name="Seitzer P.M."/>
            <person name="Tritt A."/>
            <person name="Larsen D."/>
            <person name="Krusor M."/>
            <person name="Yao A.I."/>
            <person name="Wu D."/>
            <person name="Madern D."/>
            <person name="Eisen J.A."/>
            <person name="Darling A.E."/>
            <person name="Facciotti M.T."/>
        </authorList>
    </citation>
    <scope>NUCLEOTIDE SEQUENCE [LARGE SCALE GENOMIC DNA]</scope>
    <source>
        <strain evidence="2 3">DSM 19288</strain>
    </source>
</reference>
<dbReference type="STRING" id="1227465.C463_16641"/>
<feature type="domain" description="DUF8168" evidence="1">
    <location>
        <begin position="23"/>
        <end position="281"/>
    </location>
</feature>
<gene>
    <name evidence="2" type="ORF">C463_16641</name>
</gene>
<evidence type="ECO:0000313" key="2">
    <source>
        <dbReference type="EMBL" id="ELZ39729.1"/>
    </source>
</evidence>
<dbReference type="InterPro" id="IPR058481">
    <property type="entry name" value="DUF8168"/>
</dbReference>
<name>M0E055_9EURY</name>
<evidence type="ECO:0000313" key="3">
    <source>
        <dbReference type="Proteomes" id="UP000011586"/>
    </source>
</evidence>
<dbReference type="Pfam" id="PF26506">
    <property type="entry name" value="DUF8168"/>
    <property type="match status" value="1"/>
</dbReference>
<organism evidence="2 3">
    <name type="scientific">Halorubrum californiense DSM 19288</name>
    <dbReference type="NCBI Taxonomy" id="1227465"/>
    <lineage>
        <taxon>Archaea</taxon>
        <taxon>Methanobacteriati</taxon>
        <taxon>Methanobacteriota</taxon>
        <taxon>Stenosarchaea group</taxon>
        <taxon>Halobacteria</taxon>
        <taxon>Halobacteriales</taxon>
        <taxon>Haloferacaceae</taxon>
        <taxon>Halorubrum</taxon>
    </lineage>
</organism>
<comment type="caution">
    <text evidence="2">The sequence shown here is derived from an EMBL/GenBank/DDBJ whole genome shotgun (WGS) entry which is preliminary data.</text>
</comment>
<proteinExistence type="predicted"/>
<dbReference type="EMBL" id="AOJK01000075">
    <property type="protein sequence ID" value="ELZ39729.1"/>
    <property type="molecule type" value="Genomic_DNA"/>
</dbReference>
<evidence type="ECO:0000259" key="1">
    <source>
        <dbReference type="Pfam" id="PF26506"/>
    </source>
</evidence>
<protein>
    <recommendedName>
        <fullName evidence="1">DUF8168 domain-containing protein</fullName>
    </recommendedName>
</protein>
<sequence length="291" mass="30277">MTSASSGEGGAGAGHGDVSDADLVAAYRHDVHKLRGRQHAAAAEEVCGVRVNESVPLGADRDAALLSRPDGEPEQTVKNHVSPARLSLVTGATVADSGAVPASGADVRGLVVPRCEEPARLHATWLTSGVAARFNESVYVPYTSLKYHTLLVAALLDNYRAGHAFNDLYVVVERPGRGPPTDAGAVAAAVSADVVVPCRTVLWTSELTVRVTGDPPASGSAGVASIGAGLAQSFADTWGRLTAQPLNLDREWLRVVDAQLRRIRSFSTALQFVEDATRAWGGDAAGLGVGR</sequence>
<dbReference type="Proteomes" id="UP000011586">
    <property type="component" value="Unassembled WGS sequence"/>
</dbReference>
<dbReference type="AlphaFoldDB" id="M0E055"/>
<accession>M0E055</accession>
<keyword evidence="3" id="KW-1185">Reference proteome</keyword>